<dbReference type="InterPro" id="IPR036388">
    <property type="entry name" value="WH-like_DNA-bd_sf"/>
</dbReference>
<dbReference type="Gene3D" id="1.10.10.10">
    <property type="entry name" value="Winged helix-like DNA-binding domain superfamily/Winged helix DNA-binding domain"/>
    <property type="match status" value="1"/>
</dbReference>
<feature type="region of interest" description="Disordered" evidence="1">
    <location>
        <begin position="133"/>
        <end position="157"/>
    </location>
</feature>
<evidence type="ECO:0000313" key="4">
    <source>
        <dbReference type="Proteomes" id="UP000199701"/>
    </source>
</evidence>
<organism evidence="3 4">
    <name type="scientific">[Clostridium] fimetarium</name>
    <dbReference type="NCBI Taxonomy" id="99656"/>
    <lineage>
        <taxon>Bacteria</taxon>
        <taxon>Bacillati</taxon>
        <taxon>Bacillota</taxon>
        <taxon>Clostridia</taxon>
        <taxon>Lachnospirales</taxon>
        <taxon>Lachnospiraceae</taxon>
    </lineage>
</organism>
<dbReference type="AlphaFoldDB" id="A0A1I0QZH7"/>
<proteinExistence type="predicted"/>
<dbReference type="STRING" id="99656.SAMN05421659_110100"/>
<dbReference type="InterPro" id="IPR036390">
    <property type="entry name" value="WH_DNA-bd_sf"/>
</dbReference>
<feature type="domain" description="Replication initiator A N-terminal" evidence="2">
    <location>
        <begin position="23"/>
        <end position="89"/>
    </location>
</feature>
<gene>
    <name evidence="3" type="ORF">SAMN05421659_110100</name>
</gene>
<dbReference type="SUPFAM" id="SSF46785">
    <property type="entry name" value="Winged helix' DNA-binding domain"/>
    <property type="match status" value="1"/>
</dbReference>
<protein>
    <submittedName>
        <fullName evidence="3">Replication initiator protein A (RepA) N-terminus</fullName>
    </submittedName>
</protein>
<dbReference type="InterPro" id="IPR010724">
    <property type="entry name" value="RepA_N"/>
</dbReference>
<dbReference type="Proteomes" id="UP000199701">
    <property type="component" value="Unassembled WGS sequence"/>
</dbReference>
<evidence type="ECO:0000259" key="2">
    <source>
        <dbReference type="Pfam" id="PF06970"/>
    </source>
</evidence>
<dbReference type="RefSeq" id="WP_170841405.1">
    <property type="nucleotide sequence ID" value="NZ_FOJI01000010.1"/>
</dbReference>
<evidence type="ECO:0000313" key="3">
    <source>
        <dbReference type="EMBL" id="SEW33363.1"/>
    </source>
</evidence>
<dbReference type="Pfam" id="PF06970">
    <property type="entry name" value="RepA_N"/>
    <property type="match status" value="1"/>
</dbReference>
<dbReference type="EMBL" id="FOJI01000010">
    <property type="protein sequence ID" value="SEW33363.1"/>
    <property type="molecule type" value="Genomic_DNA"/>
</dbReference>
<name>A0A1I0QZH7_9FIRM</name>
<sequence>MRAMSMKAKYLEPDSKITGYMPLPNCLIKSGLNSTTLLVYGMLLGRATLSQKNEWVDEQGKVYIRYAIEQLAKDAGKSISTIKSCLKELDEEGLIVRKRVGYNTANLIYVLLPEECMIAENLPVSKLKNQTTGQNSGLWKDRKPATNNYSNTFNKTNNRTGNRIKNYTYVEGESF</sequence>
<feature type="compositionally biased region" description="Low complexity" evidence="1">
    <location>
        <begin position="146"/>
        <end position="157"/>
    </location>
</feature>
<reference evidence="3 4" key="1">
    <citation type="submission" date="2016-10" db="EMBL/GenBank/DDBJ databases">
        <authorList>
            <person name="de Groot N.N."/>
        </authorList>
    </citation>
    <scope>NUCLEOTIDE SEQUENCE [LARGE SCALE GENOMIC DNA]</scope>
    <source>
        <strain evidence="3 4">DSM 9179</strain>
    </source>
</reference>
<keyword evidence="4" id="KW-1185">Reference proteome</keyword>
<accession>A0A1I0QZH7</accession>
<evidence type="ECO:0000256" key="1">
    <source>
        <dbReference type="SAM" id="MobiDB-lite"/>
    </source>
</evidence>